<accession>A0ABR9GZJ1</accession>
<proteinExistence type="predicted"/>
<evidence type="ECO:0000313" key="1">
    <source>
        <dbReference type="EMBL" id="MBE1423865.1"/>
    </source>
</evidence>
<dbReference type="Proteomes" id="UP000639010">
    <property type="component" value="Unassembled WGS sequence"/>
</dbReference>
<comment type="caution">
    <text evidence="1">The sequence shown here is derived from an EMBL/GenBank/DDBJ whole genome shotgun (WGS) entry which is preliminary data.</text>
</comment>
<protein>
    <submittedName>
        <fullName evidence="1">Uncharacterized protein</fullName>
    </submittedName>
</protein>
<dbReference type="EMBL" id="JADBGG010000002">
    <property type="protein sequence ID" value="MBE1423865.1"/>
    <property type="molecule type" value="Genomic_DNA"/>
</dbReference>
<organism evidence="1 2">
    <name type="scientific">Desulfomicrobium macestii</name>
    <dbReference type="NCBI Taxonomy" id="90731"/>
    <lineage>
        <taxon>Bacteria</taxon>
        <taxon>Pseudomonadati</taxon>
        <taxon>Thermodesulfobacteriota</taxon>
        <taxon>Desulfovibrionia</taxon>
        <taxon>Desulfovibrionales</taxon>
        <taxon>Desulfomicrobiaceae</taxon>
        <taxon>Desulfomicrobium</taxon>
    </lineage>
</organism>
<keyword evidence="2" id="KW-1185">Reference proteome</keyword>
<reference evidence="1 2" key="1">
    <citation type="submission" date="2020-10" db="EMBL/GenBank/DDBJ databases">
        <title>Genomic Encyclopedia of Type Strains, Phase IV (KMG-IV): sequencing the most valuable type-strain genomes for metagenomic binning, comparative biology and taxonomic classification.</title>
        <authorList>
            <person name="Goeker M."/>
        </authorList>
    </citation>
    <scope>NUCLEOTIDE SEQUENCE [LARGE SCALE GENOMIC DNA]</scope>
    <source>
        <strain evidence="1 2">DSM 4194</strain>
    </source>
</reference>
<sequence length="44" mass="4670">MSGADLLAVKKNRVVCGIFSKKKDHGICGLYHQTTTPGGICHGQ</sequence>
<gene>
    <name evidence="1" type="ORF">H4684_000486</name>
</gene>
<evidence type="ECO:0000313" key="2">
    <source>
        <dbReference type="Proteomes" id="UP000639010"/>
    </source>
</evidence>
<name>A0ABR9GZJ1_9BACT</name>
<feature type="non-terminal residue" evidence="1">
    <location>
        <position position="44"/>
    </location>
</feature>